<sequence length="139" mass="15233">MILLDTNVVSETMRPTPSPQVIAWLDRQAPTTLYLSTITVAELQYGIACLPNSRRRDLLQQGVDALIQLYEGRILSFDLAAARRYADLAAQARQRGRGFPLPDSYIGAIAAVSKFKVATRDEAPYLAAGLSIVNPWNAA</sequence>
<evidence type="ECO:0000313" key="11">
    <source>
        <dbReference type="Proteomes" id="UP001157461"/>
    </source>
</evidence>
<evidence type="ECO:0000313" key="10">
    <source>
        <dbReference type="EMBL" id="MDH4764926.1"/>
    </source>
</evidence>
<dbReference type="PANTHER" id="PTHR33653:SF1">
    <property type="entry name" value="RIBONUCLEASE VAPC2"/>
    <property type="match status" value="1"/>
</dbReference>
<keyword evidence="5 8" id="KW-0378">Hydrolase</keyword>
<comment type="function">
    <text evidence="8">Toxic component of a toxin-antitoxin (TA) system. An RNase.</text>
</comment>
<feature type="domain" description="PIN" evidence="9">
    <location>
        <begin position="2"/>
        <end position="123"/>
    </location>
</feature>
<keyword evidence="2 8" id="KW-1277">Toxin-antitoxin system</keyword>
<keyword evidence="6 8" id="KW-0460">Magnesium</keyword>
<keyword evidence="8" id="KW-0800">Toxin</keyword>
<dbReference type="Pfam" id="PF01850">
    <property type="entry name" value="PIN"/>
    <property type="match status" value="1"/>
</dbReference>
<reference evidence="10 11" key="1">
    <citation type="submission" date="2022-10" db="EMBL/GenBank/DDBJ databases">
        <title>A novel Pseudomonas species, isolated from Passiflora incarnata leaves.</title>
        <authorList>
            <person name="Cueva-Yesquen L.G."/>
            <person name="Fantinatti-Garboggini F."/>
        </authorList>
    </citation>
    <scope>NUCLEOTIDE SEQUENCE [LARGE SCALE GENOMIC DNA]</scope>
    <source>
        <strain evidence="10 11">CBMAI 2609</strain>
    </source>
</reference>
<evidence type="ECO:0000256" key="7">
    <source>
        <dbReference type="ARBA" id="ARBA00038093"/>
    </source>
</evidence>
<gene>
    <name evidence="8" type="primary">vapC</name>
    <name evidence="10" type="ORF">OMP44_18710</name>
</gene>
<evidence type="ECO:0000259" key="9">
    <source>
        <dbReference type="Pfam" id="PF01850"/>
    </source>
</evidence>
<dbReference type="Proteomes" id="UP001157461">
    <property type="component" value="Unassembled WGS sequence"/>
</dbReference>
<dbReference type="RefSeq" id="WP_280310310.1">
    <property type="nucleotide sequence ID" value="NZ_JAPDIQ010000008.1"/>
</dbReference>
<evidence type="ECO:0000256" key="5">
    <source>
        <dbReference type="ARBA" id="ARBA00022801"/>
    </source>
</evidence>
<protein>
    <recommendedName>
        <fullName evidence="8">Ribonuclease VapC</fullName>
        <shortName evidence="8">RNase VapC</shortName>
        <ecNumber evidence="8">3.1.-.-</ecNumber>
    </recommendedName>
    <alternativeName>
        <fullName evidence="8">Toxin VapC</fullName>
    </alternativeName>
</protein>
<dbReference type="InterPro" id="IPR029060">
    <property type="entry name" value="PIN-like_dom_sf"/>
</dbReference>
<dbReference type="InterPro" id="IPR022907">
    <property type="entry name" value="VapC_family"/>
</dbReference>
<keyword evidence="4 8" id="KW-0479">Metal-binding</keyword>
<organism evidence="10 11">
    <name type="scientific">Pseudomonas flavocrustae</name>
    <dbReference type="NCBI Taxonomy" id="2991719"/>
    <lineage>
        <taxon>Bacteria</taxon>
        <taxon>Pseudomonadati</taxon>
        <taxon>Pseudomonadota</taxon>
        <taxon>Gammaproteobacteria</taxon>
        <taxon>Pseudomonadales</taxon>
        <taxon>Pseudomonadaceae</taxon>
        <taxon>Pseudomonas</taxon>
    </lineage>
</organism>
<evidence type="ECO:0000256" key="3">
    <source>
        <dbReference type="ARBA" id="ARBA00022722"/>
    </source>
</evidence>
<evidence type="ECO:0000256" key="4">
    <source>
        <dbReference type="ARBA" id="ARBA00022723"/>
    </source>
</evidence>
<dbReference type="Gene3D" id="3.40.50.1010">
    <property type="entry name" value="5'-nuclease"/>
    <property type="match status" value="1"/>
</dbReference>
<dbReference type="SUPFAM" id="SSF88723">
    <property type="entry name" value="PIN domain-like"/>
    <property type="match status" value="1"/>
</dbReference>
<feature type="binding site" evidence="8">
    <location>
        <position position="103"/>
    </location>
    <ligand>
        <name>Mg(2+)</name>
        <dbReference type="ChEBI" id="CHEBI:18420"/>
    </ligand>
</feature>
<proteinExistence type="inferred from homology"/>
<evidence type="ECO:0000256" key="8">
    <source>
        <dbReference type="HAMAP-Rule" id="MF_00265"/>
    </source>
</evidence>
<evidence type="ECO:0000256" key="1">
    <source>
        <dbReference type="ARBA" id="ARBA00001946"/>
    </source>
</evidence>
<name>A0ABT6IKF0_9PSED</name>
<keyword evidence="11" id="KW-1185">Reference proteome</keyword>
<comment type="similarity">
    <text evidence="7 8">Belongs to the PINc/VapC protein family.</text>
</comment>
<evidence type="ECO:0000256" key="6">
    <source>
        <dbReference type="ARBA" id="ARBA00022842"/>
    </source>
</evidence>
<dbReference type="EC" id="3.1.-.-" evidence="8"/>
<dbReference type="HAMAP" id="MF_00265">
    <property type="entry name" value="VapC_Nob1"/>
    <property type="match status" value="1"/>
</dbReference>
<comment type="caution">
    <text evidence="10">The sequence shown here is derived from an EMBL/GenBank/DDBJ whole genome shotgun (WGS) entry which is preliminary data.</text>
</comment>
<dbReference type="InterPro" id="IPR050556">
    <property type="entry name" value="Type_II_TA_system_RNase"/>
</dbReference>
<keyword evidence="3 8" id="KW-0540">Nuclease</keyword>
<feature type="binding site" evidence="8">
    <location>
        <position position="5"/>
    </location>
    <ligand>
        <name>Mg(2+)</name>
        <dbReference type="ChEBI" id="CHEBI:18420"/>
    </ligand>
</feature>
<dbReference type="PANTHER" id="PTHR33653">
    <property type="entry name" value="RIBONUCLEASE VAPC2"/>
    <property type="match status" value="1"/>
</dbReference>
<comment type="cofactor">
    <cofactor evidence="1 8">
        <name>Mg(2+)</name>
        <dbReference type="ChEBI" id="CHEBI:18420"/>
    </cofactor>
</comment>
<dbReference type="CDD" id="cd18731">
    <property type="entry name" value="PIN_NgFitB-like"/>
    <property type="match status" value="1"/>
</dbReference>
<dbReference type="InterPro" id="IPR002716">
    <property type="entry name" value="PIN_dom"/>
</dbReference>
<evidence type="ECO:0000256" key="2">
    <source>
        <dbReference type="ARBA" id="ARBA00022649"/>
    </source>
</evidence>
<dbReference type="EMBL" id="JAPDIQ010000008">
    <property type="protein sequence ID" value="MDH4764926.1"/>
    <property type="molecule type" value="Genomic_DNA"/>
</dbReference>
<accession>A0ABT6IKF0</accession>